<accession>A0ABT4KE67</accession>
<protein>
    <submittedName>
        <fullName evidence="1">Colicin</fullName>
    </submittedName>
</protein>
<proteinExistence type="predicted"/>
<organism evidence="1 2">
    <name type="scientific">Sinorhizobium psoraleae</name>
    <dbReference type="NCBI Taxonomy" id="520838"/>
    <lineage>
        <taxon>Bacteria</taxon>
        <taxon>Pseudomonadati</taxon>
        <taxon>Pseudomonadota</taxon>
        <taxon>Alphaproteobacteria</taxon>
        <taxon>Hyphomicrobiales</taxon>
        <taxon>Rhizobiaceae</taxon>
        <taxon>Sinorhizobium/Ensifer group</taxon>
        <taxon>Sinorhizobium</taxon>
    </lineage>
</organism>
<dbReference type="Pfam" id="PF26541">
    <property type="entry name" value="MafI2"/>
    <property type="match status" value="1"/>
</dbReference>
<dbReference type="InterPro" id="IPR058702">
    <property type="entry name" value="MafI2-like"/>
</dbReference>
<dbReference type="EMBL" id="JAPVOI010000004">
    <property type="protein sequence ID" value="MCZ4090179.1"/>
    <property type="molecule type" value="Genomic_DNA"/>
</dbReference>
<comment type="caution">
    <text evidence="1">The sequence shown here is derived from an EMBL/GenBank/DDBJ whole genome shotgun (WGS) entry which is preliminary data.</text>
</comment>
<evidence type="ECO:0000313" key="2">
    <source>
        <dbReference type="Proteomes" id="UP001079430"/>
    </source>
</evidence>
<evidence type="ECO:0000313" key="1">
    <source>
        <dbReference type="EMBL" id="MCZ4090179.1"/>
    </source>
</evidence>
<dbReference type="Proteomes" id="UP001079430">
    <property type="component" value="Unassembled WGS sequence"/>
</dbReference>
<sequence>MSELPDWLVPHVWHGLLGEIYPSIRAIAIGLGGDRTLTVRYYLDREPHAFDEESLEVVATNISASIGSKLVEHIEIDCQFKTAPLCDLDPLSGFIYCRREYDMPDELS</sequence>
<dbReference type="RefSeq" id="WP_173510748.1">
    <property type="nucleotide sequence ID" value="NZ_JABEKV010000002.1"/>
</dbReference>
<name>A0ABT4KE67_9HYPH</name>
<gene>
    <name evidence="1" type="ORF">O3W52_08880</name>
</gene>
<keyword evidence="2" id="KW-1185">Reference proteome</keyword>
<reference evidence="1" key="1">
    <citation type="submission" date="2022-10" db="EMBL/GenBank/DDBJ databases">
        <title>Whole genome sequencing of three plant growth promoting bacteria isolated from Vachellia tortilis subsp. raddiana in Morocco.</title>
        <authorList>
            <person name="Hnini M."/>
            <person name="Zouagui R."/>
            <person name="Zouagui H."/>
            <person name="Chemao Elfihri M.-W."/>
            <person name="Ibrahimi A."/>
            <person name="Sbabou L."/>
            <person name="Aurag J."/>
        </authorList>
    </citation>
    <scope>NUCLEOTIDE SEQUENCE</scope>
    <source>
        <strain evidence="1">LMR678</strain>
    </source>
</reference>